<evidence type="ECO:0000256" key="1">
    <source>
        <dbReference type="SAM" id="Coils"/>
    </source>
</evidence>
<feature type="coiled-coil region" evidence="1">
    <location>
        <begin position="98"/>
        <end position="146"/>
    </location>
</feature>
<evidence type="ECO:0008006" key="6">
    <source>
        <dbReference type="Google" id="ProtNLM"/>
    </source>
</evidence>
<organism evidence="4 5">
    <name type="scientific">Limnothrix redekei LRLZ20PSL1</name>
    <dbReference type="NCBI Taxonomy" id="3112953"/>
    <lineage>
        <taxon>Bacteria</taxon>
        <taxon>Bacillati</taxon>
        <taxon>Cyanobacteriota</taxon>
        <taxon>Cyanophyceae</taxon>
        <taxon>Pseudanabaenales</taxon>
        <taxon>Pseudanabaenaceae</taxon>
        <taxon>Limnothrix</taxon>
    </lineage>
</organism>
<dbReference type="Proteomes" id="UP001604335">
    <property type="component" value="Unassembled WGS sequence"/>
</dbReference>
<sequence>MAEGRVAFLAGCAITGSLAFAVAKGWIAVGAPPSSVPGLSENPSGVPLLEGGGQLPPAPTVTMLPSPPPTALSAARPSAAANGAADATASPPTGDSAIAKLEERLRKSEDQLKEIQADLREDRKDRERLTAAVDKLSTAVQGQEKNLTSMALDDKLAQIAANRGEQQPPGQWGNGILWALGGMVLTVSSIVMAGVISTMARQNRGGYGAPPHSPQPFHPIRVVPTYLPRARQDQTVRREPGTADFVEYDY</sequence>
<gene>
    <name evidence="4" type="ORF">VPK24_03065</name>
</gene>
<keyword evidence="3" id="KW-1133">Transmembrane helix</keyword>
<dbReference type="RefSeq" id="WP_393010621.1">
    <property type="nucleotide sequence ID" value="NZ_JAZAQF010000016.1"/>
</dbReference>
<keyword evidence="5" id="KW-1185">Reference proteome</keyword>
<evidence type="ECO:0000256" key="2">
    <source>
        <dbReference type="SAM" id="MobiDB-lite"/>
    </source>
</evidence>
<name>A0ABW7C8W5_9CYAN</name>
<dbReference type="EMBL" id="JAZAQF010000016">
    <property type="protein sequence ID" value="MFG3816605.1"/>
    <property type="molecule type" value="Genomic_DNA"/>
</dbReference>
<keyword evidence="1" id="KW-0175">Coiled coil</keyword>
<feature type="region of interest" description="Disordered" evidence="2">
    <location>
        <begin position="35"/>
        <end position="95"/>
    </location>
</feature>
<evidence type="ECO:0000313" key="5">
    <source>
        <dbReference type="Proteomes" id="UP001604335"/>
    </source>
</evidence>
<comment type="caution">
    <text evidence="4">The sequence shown here is derived from an EMBL/GenBank/DDBJ whole genome shotgun (WGS) entry which is preliminary data.</text>
</comment>
<feature type="compositionally biased region" description="Low complexity" evidence="2">
    <location>
        <begin position="71"/>
        <end position="92"/>
    </location>
</feature>
<evidence type="ECO:0000313" key="4">
    <source>
        <dbReference type="EMBL" id="MFG3816605.1"/>
    </source>
</evidence>
<keyword evidence="3" id="KW-0812">Transmembrane</keyword>
<proteinExistence type="predicted"/>
<reference evidence="5" key="1">
    <citation type="journal article" date="2024" name="Algal Res.">
        <title>Biochemical, toxicological and genomic investigation of a high-biomass producing Limnothrix strain isolated from Italian shallow drinking water reservoir.</title>
        <authorList>
            <person name="Simonazzi M."/>
            <person name="Shishido T.K."/>
            <person name="Delbaje E."/>
            <person name="Wahlsten M."/>
            <person name="Fewer D.P."/>
            <person name="Sivonen K."/>
            <person name="Pezzolesi L."/>
            <person name="Pistocchi R."/>
        </authorList>
    </citation>
    <scope>NUCLEOTIDE SEQUENCE [LARGE SCALE GENOMIC DNA]</scope>
    <source>
        <strain evidence="5">LRLZ20PSL1</strain>
    </source>
</reference>
<keyword evidence="3" id="KW-0472">Membrane</keyword>
<accession>A0ABW7C8W5</accession>
<protein>
    <recommendedName>
        <fullName evidence="6">Heterocyst differentiation related protein</fullName>
    </recommendedName>
</protein>
<feature type="transmembrane region" description="Helical" evidence="3">
    <location>
        <begin position="176"/>
        <end position="196"/>
    </location>
</feature>
<evidence type="ECO:0000256" key="3">
    <source>
        <dbReference type="SAM" id="Phobius"/>
    </source>
</evidence>